<dbReference type="PANTHER" id="PTHR22880">
    <property type="entry name" value="FALZ-RELATED BROMODOMAIN-CONTAINING PROTEINS"/>
    <property type="match status" value="1"/>
</dbReference>
<dbReference type="Pfam" id="PF00439">
    <property type="entry name" value="Bromodomain"/>
    <property type="match status" value="1"/>
</dbReference>
<dbReference type="InterPro" id="IPR001487">
    <property type="entry name" value="Bromodomain"/>
</dbReference>
<dbReference type="Gene3D" id="1.20.920.10">
    <property type="entry name" value="Bromodomain-like"/>
    <property type="match status" value="1"/>
</dbReference>
<dbReference type="PANTHER" id="PTHR22880:SF225">
    <property type="entry name" value="BROMODOMAIN-CONTAINING PROTEIN BET-1-RELATED"/>
    <property type="match status" value="1"/>
</dbReference>
<dbReference type="AlphaFoldDB" id="A0A9Q8SFI0"/>
<feature type="domain" description="Bromo" evidence="4">
    <location>
        <begin position="385"/>
        <end position="450"/>
    </location>
</feature>
<protein>
    <recommendedName>
        <fullName evidence="8">Bromo domain-containing protein</fullName>
    </recommendedName>
</protein>
<gene>
    <name evidence="6" type="ORF">CLUP02_17556</name>
</gene>
<dbReference type="PROSITE" id="PS50097">
    <property type="entry name" value="BTB"/>
    <property type="match status" value="1"/>
</dbReference>
<dbReference type="RefSeq" id="XP_049137688.1">
    <property type="nucleotide sequence ID" value="XM_049296464.1"/>
</dbReference>
<evidence type="ECO:0000256" key="1">
    <source>
        <dbReference type="ARBA" id="ARBA00023117"/>
    </source>
</evidence>
<name>A0A9Q8SFI0_9PEZI</name>
<dbReference type="GO" id="GO:0006355">
    <property type="term" value="P:regulation of DNA-templated transcription"/>
    <property type="evidence" value="ECO:0007669"/>
    <property type="project" value="TreeGrafter"/>
</dbReference>
<evidence type="ECO:0000259" key="4">
    <source>
        <dbReference type="PROSITE" id="PS50014"/>
    </source>
</evidence>
<evidence type="ECO:0000256" key="2">
    <source>
        <dbReference type="PROSITE-ProRule" id="PRU00035"/>
    </source>
</evidence>
<dbReference type="SUPFAM" id="SSF47370">
    <property type="entry name" value="Bromodomain"/>
    <property type="match status" value="1"/>
</dbReference>
<evidence type="ECO:0000256" key="3">
    <source>
        <dbReference type="SAM" id="MobiDB-lite"/>
    </source>
</evidence>
<evidence type="ECO:0000313" key="7">
    <source>
        <dbReference type="Proteomes" id="UP000830671"/>
    </source>
</evidence>
<keyword evidence="1 2" id="KW-0103">Bromodomain</keyword>
<sequence length="480" mass="53763">MGLRKLPHRPPTVTGSHSSSALYLIIFVDTWTPLSIHITVQTRMSTEAPVAASNGIPEVATPEAKQEPTEEQEMPFSWLQPHSTFAIVLVGTEQKPFGLQRDFLCAKSKYYHDYFKGQNAASEAIENVVKLPQYTPEVFGLAQLFLFTGEVSEDAETFPSYEALVGVWKLGHELGIDGLCDTSLDAMKECRRLTQNIPATPLLVQVWKDTPEGSTIRKLLLSWAAEYMRSSDKKAEFAKSLPQEVLSELVVTMSSLENLPTPPAAPADTASAEPTPRKSVHYLEEDSEEEQEHMSKKNRRASAPLPASQNRDKAFSRAPPPPVRKAAAVAAAASAPRQKPVIQKRRSIAPGPSGEITTQQKVEFCSDLLDRMLSGPGFWTRLVGPFKEPVDPAEDGVPDYFDKVKKPMDLNTVKLKMSQHQYQTEDEFAADVRQIFENCYTYWKKGDPMWAACEKFQRTFEDKYAQMHKNISKMLREPVD</sequence>
<evidence type="ECO:0008006" key="8">
    <source>
        <dbReference type="Google" id="ProtNLM"/>
    </source>
</evidence>
<feature type="region of interest" description="Disordered" evidence="3">
    <location>
        <begin position="282"/>
        <end position="355"/>
    </location>
</feature>
<dbReference type="GO" id="GO:0000785">
    <property type="term" value="C:chromatin"/>
    <property type="evidence" value="ECO:0007669"/>
    <property type="project" value="TreeGrafter"/>
</dbReference>
<dbReference type="GO" id="GO:0006338">
    <property type="term" value="P:chromatin remodeling"/>
    <property type="evidence" value="ECO:0007669"/>
    <property type="project" value="TreeGrafter"/>
</dbReference>
<dbReference type="EMBL" id="CP019472">
    <property type="protein sequence ID" value="UQC76045.1"/>
    <property type="molecule type" value="Genomic_DNA"/>
</dbReference>
<dbReference type="KEGG" id="clup:CLUP02_17556"/>
<dbReference type="InterPro" id="IPR011333">
    <property type="entry name" value="SKP1/BTB/POZ_sf"/>
</dbReference>
<feature type="region of interest" description="Disordered" evidence="3">
    <location>
        <begin position="51"/>
        <end position="71"/>
    </location>
</feature>
<dbReference type="InterPro" id="IPR036427">
    <property type="entry name" value="Bromodomain-like_sf"/>
</dbReference>
<dbReference type="Proteomes" id="UP000830671">
    <property type="component" value="Chromosome 10"/>
</dbReference>
<dbReference type="InterPro" id="IPR050935">
    <property type="entry name" value="Bromo_chromatin_reader"/>
</dbReference>
<dbReference type="Gene3D" id="3.30.710.10">
    <property type="entry name" value="Potassium Channel Kv1.1, Chain A"/>
    <property type="match status" value="1"/>
</dbReference>
<feature type="domain" description="BTB" evidence="5">
    <location>
        <begin position="84"/>
        <end position="155"/>
    </location>
</feature>
<dbReference type="SUPFAM" id="SSF54695">
    <property type="entry name" value="POZ domain"/>
    <property type="match status" value="1"/>
</dbReference>
<dbReference type="PRINTS" id="PR00503">
    <property type="entry name" value="BROMODOMAIN"/>
</dbReference>
<dbReference type="PROSITE" id="PS50014">
    <property type="entry name" value="BROMODOMAIN_2"/>
    <property type="match status" value="1"/>
</dbReference>
<keyword evidence="7" id="KW-1185">Reference proteome</keyword>
<reference evidence="6" key="1">
    <citation type="journal article" date="2021" name="Mol. Plant Microbe Interact.">
        <title>Complete Genome Sequence of the Plant-Pathogenic Fungus Colletotrichum lupini.</title>
        <authorList>
            <person name="Baroncelli R."/>
            <person name="Pensec F."/>
            <person name="Da Lio D."/>
            <person name="Boufleur T."/>
            <person name="Vicente I."/>
            <person name="Sarrocco S."/>
            <person name="Picot A."/>
            <person name="Baraldi E."/>
            <person name="Sukno S."/>
            <person name="Thon M."/>
            <person name="Le Floch G."/>
        </authorList>
    </citation>
    <scope>NUCLEOTIDE SEQUENCE</scope>
    <source>
        <strain evidence="6">IMI 504893</strain>
    </source>
</reference>
<dbReference type="SMART" id="SM00297">
    <property type="entry name" value="BROMO"/>
    <property type="match status" value="1"/>
</dbReference>
<organism evidence="6 7">
    <name type="scientific">Colletotrichum lupini</name>
    <dbReference type="NCBI Taxonomy" id="145971"/>
    <lineage>
        <taxon>Eukaryota</taxon>
        <taxon>Fungi</taxon>
        <taxon>Dikarya</taxon>
        <taxon>Ascomycota</taxon>
        <taxon>Pezizomycotina</taxon>
        <taxon>Sordariomycetes</taxon>
        <taxon>Hypocreomycetidae</taxon>
        <taxon>Glomerellales</taxon>
        <taxon>Glomerellaceae</taxon>
        <taxon>Colletotrichum</taxon>
        <taxon>Colletotrichum acutatum species complex</taxon>
    </lineage>
</organism>
<feature type="region of interest" description="Disordered" evidence="3">
    <location>
        <begin position="257"/>
        <end position="276"/>
    </location>
</feature>
<dbReference type="GO" id="GO:0005634">
    <property type="term" value="C:nucleus"/>
    <property type="evidence" value="ECO:0007669"/>
    <property type="project" value="TreeGrafter"/>
</dbReference>
<dbReference type="GeneID" id="73351474"/>
<accession>A0A9Q8SFI0</accession>
<proteinExistence type="predicted"/>
<dbReference type="InterPro" id="IPR000210">
    <property type="entry name" value="BTB/POZ_dom"/>
</dbReference>
<feature type="compositionally biased region" description="Low complexity" evidence="3">
    <location>
        <begin position="324"/>
        <end position="341"/>
    </location>
</feature>
<evidence type="ECO:0000259" key="5">
    <source>
        <dbReference type="PROSITE" id="PS50097"/>
    </source>
</evidence>
<evidence type="ECO:0000313" key="6">
    <source>
        <dbReference type="EMBL" id="UQC76045.1"/>
    </source>
</evidence>